<dbReference type="EMBL" id="CABD030094110">
    <property type="status" value="NOT_ANNOTATED_CDS"/>
    <property type="molecule type" value="Genomic_DNA"/>
</dbReference>
<proteinExistence type="predicted"/>
<evidence type="ECO:0000313" key="2">
    <source>
        <dbReference type="Ensembl" id="ENSGGOP00000031464.1"/>
    </source>
</evidence>
<dbReference type="AlphaFoldDB" id="A0A2I2Y986"/>
<gene>
    <name evidence="2" type="primary">PPP2R5C</name>
</gene>
<reference evidence="3" key="1">
    <citation type="submission" date="2011-05" db="EMBL/GenBank/DDBJ databases">
        <title>Insights into the evolution of the great apes provided by the gorilla genome.</title>
        <authorList>
            <person name="Scally A."/>
        </authorList>
    </citation>
    <scope>NUCLEOTIDE SEQUENCE [LARGE SCALE GENOMIC DNA]</scope>
</reference>
<protein>
    <submittedName>
        <fullName evidence="2">Protein phosphatase 2 regulatory subunit B'gamma</fullName>
    </submittedName>
</protein>
<organism evidence="2 3">
    <name type="scientific">Gorilla gorilla gorilla</name>
    <name type="common">Western lowland gorilla</name>
    <dbReference type="NCBI Taxonomy" id="9595"/>
    <lineage>
        <taxon>Eukaryota</taxon>
        <taxon>Metazoa</taxon>
        <taxon>Chordata</taxon>
        <taxon>Craniata</taxon>
        <taxon>Vertebrata</taxon>
        <taxon>Euteleostomi</taxon>
        <taxon>Mammalia</taxon>
        <taxon>Eutheria</taxon>
        <taxon>Euarchontoglires</taxon>
        <taxon>Primates</taxon>
        <taxon>Haplorrhini</taxon>
        <taxon>Catarrhini</taxon>
        <taxon>Hominidae</taxon>
        <taxon>Gorilla</taxon>
    </lineage>
</organism>
<evidence type="ECO:0000256" key="1">
    <source>
        <dbReference type="SAM" id="MobiDB-lite"/>
    </source>
</evidence>
<accession>A0A2I2Y986</accession>
<evidence type="ECO:0000313" key="3">
    <source>
        <dbReference type="Proteomes" id="UP000001519"/>
    </source>
</evidence>
<dbReference type="GeneTree" id="ENSGT01030000234620"/>
<dbReference type="EMBL" id="CABD030094112">
    <property type="status" value="NOT_ANNOTATED_CDS"/>
    <property type="molecule type" value="Genomic_DNA"/>
</dbReference>
<sequence length="107" mass="11316">MLTCNKAGSRMVVDAANSNGPFQPVALLHIRVEAVKLGRVSAELRLEVPDLQLWPPTEQQGEQTHGEPRGPQSVDGAASLLPCPSSSTPDLPAFSPALLPLLPTCQP</sequence>
<dbReference type="Proteomes" id="UP000001519">
    <property type="component" value="Chromosome 14"/>
</dbReference>
<name>A0A2I2Y986_GORGO</name>
<reference evidence="2" key="4">
    <citation type="submission" date="2025-09" db="UniProtKB">
        <authorList>
            <consortium name="Ensembl"/>
        </authorList>
    </citation>
    <scope>IDENTIFICATION</scope>
</reference>
<dbReference type="EMBL" id="CABD030094109">
    <property type="status" value="NOT_ANNOTATED_CDS"/>
    <property type="molecule type" value="Genomic_DNA"/>
</dbReference>
<dbReference type="Bgee" id="ENSGGOG00000010878">
    <property type="expression patterns" value="Expressed in testis and 5 other cell types or tissues"/>
</dbReference>
<reference evidence="2" key="3">
    <citation type="submission" date="2025-08" db="UniProtKB">
        <authorList>
            <consortium name="Ensembl"/>
        </authorList>
    </citation>
    <scope>IDENTIFICATION</scope>
</reference>
<dbReference type="Ensembl" id="ENSGGOT00000053400.1">
    <property type="protein sequence ID" value="ENSGGOP00000031464.1"/>
    <property type="gene ID" value="ENSGGOG00000010878.3"/>
</dbReference>
<dbReference type="EMBL" id="CABD030094108">
    <property type="status" value="NOT_ANNOTATED_CDS"/>
    <property type="molecule type" value="Genomic_DNA"/>
</dbReference>
<feature type="region of interest" description="Disordered" evidence="1">
    <location>
        <begin position="53"/>
        <end position="88"/>
    </location>
</feature>
<reference evidence="2 3" key="2">
    <citation type="journal article" date="2012" name="Nature">
        <title>Insights into hominid evolution from the gorilla genome sequence.</title>
        <authorList>
            <person name="Scally A."/>
            <person name="Dutheil J.Y."/>
            <person name="Hillier L.W."/>
            <person name="Jordan G.E."/>
            <person name="Goodhead I."/>
            <person name="Herrero J."/>
            <person name="Hobolth A."/>
            <person name="Lappalainen T."/>
            <person name="Mailund T."/>
            <person name="Marques-Bonet T."/>
            <person name="McCarthy S."/>
            <person name="Montgomery S.H."/>
            <person name="Schwalie P.C."/>
            <person name="Tang Y.A."/>
            <person name="Ward M.C."/>
            <person name="Xue Y."/>
            <person name="Yngvadottir B."/>
            <person name="Alkan C."/>
            <person name="Andersen L.N."/>
            <person name="Ayub Q."/>
            <person name="Ball E.V."/>
            <person name="Beal K."/>
            <person name="Bradley B.J."/>
            <person name="Chen Y."/>
            <person name="Clee C.M."/>
            <person name="Fitzgerald S."/>
            <person name="Graves T.A."/>
            <person name="Gu Y."/>
            <person name="Heath P."/>
            <person name="Heger A."/>
            <person name="Karakoc E."/>
            <person name="Kolb-Kokocinski A."/>
            <person name="Laird G.K."/>
            <person name="Lunter G."/>
            <person name="Meader S."/>
            <person name="Mort M."/>
            <person name="Mullikin J.C."/>
            <person name="Munch K."/>
            <person name="O'Connor T.D."/>
            <person name="Phillips A.D."/>
            <person name="Prado-Martinez J."/>
            <person name="Rogers A.S."/>
            <person name="Sajjadian S."/>
            <person name="Schmidt D."/>
            <person name="Shaw K."/>
            <person name="Simpson J.T."/>
            <person name="Stenson P.D."/>
            <person name="Turner D.J."/>
            <person name="Vigilant L."/>
            <person name="Vilella A.J."/>
            <person name="Whitener W."/>
            <person name="Zhu B."/>
            <person name="Cooper D.N."/>
            <person name="de Jong P."/>
            <person name="Dermitzakis E.T."/>
            <person name="Eichler E.E."/>
            <person name="Flicek P."/>
            <person name="Goldman N."/>
            <person name="Mundy N.I."/>
            <person name="Ning Z."/>
            <person name="Odom D.T."/>
            <person name="Ponting C.P."/>
            <person name="Quail M.A."/>
            <person name="Ryder O.A."/>
            <person name="Searle S.M."/>
            <person name="Warren W.C."/>
            <person name="Wilson R.K."/>
            <person name="Schierup M.H."/>
            <person name="Rogers J."/>
            <person name="Tyler-Smith C."/>
            <person name="Durbin R."/>
        </authorList>
    </citation>
    <scope>NUCLEOTIDE SEQUENCE [LARGE SCALE GENOMIC DNA]</scope>
</reference>
<dbReference type="EMBL" id="CABD030094111">
    <property type="status" value="NOT_ANNOTATED_CDS"/>
    <property type="molecule type" value="Genomic_DNA"/>
</dbReference>
<keyword evidence="3" id="KW-1185">Reference proteome</keyword>